<evidence type="ECO:0000256" key="7">
    <source>
        <dbReference type="ARBA" id="ARBA00023170"/>
    </source>
</evidence>
<keyword evidence="8 9" id="KW-0807">Transducer</keyword>
<dbReference type="Pfam" id="PF00001">
    <property type="entry name" value="7tm_1"/>
    <property type="match status" value="1"/>
</dbReference>
<keyword evidence="2" id="KW-1003">Cell membrane</keyword>
<evidence type="ECO:0000313" key="13">
    <source>
        <dbReference type="Proteomes" id="UP001159405"/>
    </source>
</evidence>
<evidence type="ECO:0000256" key="3">
    <source>
        <dbReference type="ARBA" id="ARBA00022692"/>
    </source>
</evidence>
<protein>
    <recommendedName>
        <fullName evidence="11">G-protein coupled receptors family 1 profile domain-containing protein</fullName>
    </recommendedName>
</protein>
<feature type="transmembrane region" description="Helical" evidence="10">
    <location>
        <begin position="122"/>
        <end position="141"/>
    </location>
</feature>
<dbReference type="SUPFAM" id="SSF81321">
    <property type="entry name" value="Family A G protein-coupled receptor-like"/>
    <property type="match status" value="1"/>
</dbReference>
<dbReference type="InterPro" id="IPR050569">
    <property type="entry name" value="TAAR"/>
</dbReference>
<dbReference type="PANTHER" id="PTHR24249">
    <property type="entry name" value="HISTAMINE RECEPTOR-RELATED G-PROTEIN COUPLED RECEPTOR"/>
    <property type="match status" value="1"/>
</dbReference>
<proteinExistence type="inferred from homology"/>
<feature type="transmembrane region" description="Helical" evidence="10">
    <location>
        <begin position="6"/>
        <end position="26"/>
    </location>
</feature>
<feature type="transmembrane region" description="Helical" evidence="10">
    <location>
        <begin position="147"/>
        <end position="168"/>
    </location>
</feature>
<feature type="transmembrane region" description="Helical" evidence="10">
    <location>
        <begin position="202"/>
        <end position="227"/>
    </location>
</feature>
<keyword evidence="6 10" id="KW-0472">Membrane</keyword>
<evidence type="ECO:0000256" key="5">
    <source>
        <dbReference type="ARBA" id="ARBA00023040"/>
    </source>
</evidence>
<gene>
    <name evidence="12" type="ORF">PLOB_00020784</name>
</gene>
<accession>A0ABN8RG68</accession>
<name>A0ABN8RG68_9CNID</name>
<evidence type="ECO:0000256" key="1">
    <source>
        <dbReference type="ARBA" id="ARBA00004651"/>
    </source>
</evidence>
<comment type="subcellular location">
    <subcellularLocation>
        <location evidence="1">Cell membrane</location>
        <topology evidence="1">Multi-pass membrane protein</topology>
    </subcellularLocation>
</comment>
<feature type="transmembrane region" description="Helical" evidence="10">
    <location>
        <begin position="84"/>
        <end position="101"/>
    </location>
</feature>
<feature type="domain" description="G-protein coupled receptors family 1 profile" evidence="11">
    <location>
        <begin position="18"/>
        <end position="255"/>
    </location>
</feature>
<keyword evidence="13" id="KW-1185">Reference proteome</keyword>
<comment type="similarity">
    <text evidence="9">Belongs to the G-protein coupled receptor 1 family.</text>
</comment>
<dbReference type="PROSITE" id="PS00237">
    <property type="entry name" value="G_PROTEIN_RECEP_F1_1"/>
    <property type="match status" value="1"/>
</dbReference>
<feature type="transmembrane region" description="Helical" evidence="10">
    <location>
        <begin position="233"/>
        <end position="254"/>
    </location>
</feature>
<keyword evidence="7 9" id="KW-0675">Receptor</keyword>
<feature type="transmembrane region" description="Helical" evidence="10">
    <location>
        <begin position="38"/>
        <end position="64"/>
    </location>
</feature>
<dbReference type="CDD" id="cd00637">
    <property type="entry name" value="7tm_classA_rhodopsin-like"/>
    <property type="match status" value="1"/>
</dbReference>
<reference evidence="12 13" key="1">
    <citation type="submission" date="2022-05" db="EMBL/GenBank/DDBJ databases">
        <authorList>
            <consortium name="Genoscope - CEA"/>
            <person name="William W."/>
        </authorList>
    </citation>
    <scope>NUCLEOTIDE SEQUENCE [LARGE SCALE GENOMIC DNA]</scope>
</reference>
<evidence type="ECO:0000256" key="10">
    <source>
        <dbReference type="SAM" id="Phobius"/>
    </source>
</evidence>
<evidence type="ECO:0000256" key="4">
    <source>
        <dbReference type="ARBA" id="ARBA00022989"/>
    </source>
</evidence>
<dbReference type="Proteomes" id="UP001159405">
    <property type="component" value="Unassembled WGS sequence"/>
</dbReference>
<evidence type="ECO:0000256" key="9">
    <source>
        <dbReference type="RuleBase" id="RU000688"/>
    </source>
</evidence>
<evidence type="ECO:0000259" key="11">
    <source>
        <dbReference type="PROSITE" id="PS50262"/>
    </source>
</evidence>
<dbReference type="PRINTS" id="PR00237">
    <property type="entry name" value="GPCRRHODOPSN"/>
</dbReference>
<dbReference type="InterPro" id="IPR000276">
    <property type="entry name" value="GPCR_Rhodpsn"/>
</dbReference>
<keyword evidence="3 9" id="KW-0812">Transmembrane</keyword>
<evidence type="ECO:0000256" key="8">
    <source>
        <dbReference type="ARBA" id="ARBA00023224"/>
    </source>
</evidence>
<dbReference type="PROSITE" id="PS50262">
    <property type="entry name" value="G_PROTEIN_RECEP_F1_2"/>
    <property type="match status" value="1"/>
</dbReference>
<dbReference type="Gene3D" id="1.20.1070.10">
    <property type="entry name" value="Rhodopsin 7-helix transmembrane proteins"/>
    <property type="match status" value="2"/>
</dbReference>
<feature type="non-terminal residue" evidence="12">
    <location>
        <position position="1"/>
    </location>
</feature>
<keyword evidence="4 10" id="KW-1133">Transmembrane helix</keyword>
<keyword evidence="5 9" id="KW-0297">G-protein coupled receptor</keyword>
<evidence type="ECO:0000313" key="12">
    <source>
        <dbReference type="EMBL" id="CAH3178399.1"/>
    </source>
</evidence>
<dbReference type="EMBL" id="CALNXK010000239">
    <property type="protein sequence ID" value="CAH3178399.1"/>
    <property type="molecule type" value="Genomic_DNA"/>
</dbReference>
<dbReference type="PANTHER" id="PTHR24249:SF421">
    <property type="entry name" value="G-PROTEIN COUPLED RECEPTORS FAMILY 1 PROFILE DOMAIN-CONTAINING PROTEIN"/>
    <property type="match status" value="1"/>
</dbReference>
<sequence length="280" mass="31418">LVFITVISIITCPVTTVLNALIIVAVKTKNQVRTKSNIALACLSSTDAVMGVIGLPLFSSWLIVELQGNTFGMHCELIGFTRTSLRLLTIASLLHLAIVNVERYIAIKHSLRYEIIVTEARLIGVSALLWTITLLLTFLPGNNYVQYDIGLTSLCIASIFSCQVVLYYETRRHEKKIALQQVSVEAREKFLREKKALKQTTTVIFFLIICYLPIIISRVFISTFAVLNSVNSVYFVHFTGVFFVISNSLLNPIIHCVRMKKFRLALKELVFSKGNIQAAN</sequence>
<evidence type="ECO:0000256" key="6">
    <source>
        <dbReference type="ARBA" id="ARBA00023136"/>
    </source>
</evidence>
<organism evidence="12 13">
    <name type="scientific">Porites lobata</name>
    <dbReference type="NCBI Taxonomy" id="104759"/>
    <lineage>
        <taxon>Eukaryota</taxon>
        <taxon>Metazoa</taxon>
        <taxon>Cnidaria</taxon>
        <taxon>Anthozoa</taxon>
        <taxon>Hexacorallia</taxon>
        <taxon>Scleractinia</taxon>
        <taxon>Fungiina</taxon>
        <taxon>Poritidae</taxon>
        <taxon>Porites</taxon>
    </lineage>
</organism>
<evidence type="ECO:0000256" key="2">
    <source>
        <dbReference type="ARBA" id="ARBA00022475"/>
    </source>
</evidence>
<dbReference type="InterPro" id="IPR017452">
    <property type="entry name" value="GPCR_Rhodpsn_7TM"/>
</dbReference>
<comment type="caution">
    <text evidence="12">The sequence shown here is derived from an EMBL/GenBank/DDBJ whole genome shotgun (WGS) entry which is preliminary data.</text>
</comment>